<dbReference type="InterPro" id="IPR017926">
    <property type="entry name" value="GATASE"/>
</dbReference>
<dbReference type="OrthoDB" id="9813383at2"/>
<dbReference type="InterPro" id="IPR044992">
    <property type="entry name" value="ChyE-like"/>
</dbReference>
<dbReference type="PANTHER" id="PTHR42695">
    <property type="entry name" value="GLUTAMINE AMIDOTRANSFERASE YLR126C-RELATED"/>
    <property type="match status" value="1"/>
</dbReference>
<dbReference type="Gene3D" id="3.40.50.880">
    <property type="match status" value="1"/>
</dbReference>
<keyword evidence="3" id="KW-1185">Reference proteome</keyword>
<sequence>MKIGLLAAGVTPDALQPQYPTYAQMFALQLQAYEASFEFVTYDVRLGEFPASSSDCDAWLITGSKADAYGDEDWILRLCDLIQDIDRNGQVLVGICFGHQIIARALGGKVEKYQGGWGVGVHQYQVQQTIPTLPQTQTLSLCAFHQDQVVEKPAKLTTFLSSPFCQHAGLVYADKILTFQGHPEFSKQYEGDLLQLYAGVTVPDDIVAKAQQSLVENSIDSPQLMAWIAQFLKGTH</sequence>
<evidence type="ECO:0000259" key="1">
    <source>
        <dbReference type="Pfam" id="PF00117"/>
    </source>
</evidence>
<dbReference type="GO" id="GO:0016740">
    <property type="term" value="F:transferase activity"/>
    <property type="evidence" value="ECO:0007669"/>
    <property type="project" value="UniProtKB-KW"/>
</dbReference>
<dbReference type="SUPFAM" id="SSF52317">
    <property type="entry name" value="Class I glutamine amidotransferase-like"/>
    <property type="match status" value="1"/>
</dbReference>
<dbReference type="AlphaFoldDB" id="A0A501X4R8"/>
<accession>A0A501X4R8</accession>
<dbReference type="PROSITE" id="PS51273">
    <property type="entry name" value="GATASE_TYPE_1"/>
    <property type="match status" value="1"/>
</dbReference>
<comment type="caution">
    <text evidence="2">The sequence shown here is derived from an EMBL/GenBank/DDBJ whole genome shotgun (WGS) entry which is preliminary data.</text>
</comment>
<evidence type="ECO:0000313" key="2">
    <source>
        <dbReference type="EMBL" id="TPE55397.1"/>
    </source>
</evidence>
<dbReference type="InterPro" id="IPR029062">
    <property type="entry name" value="Class_I_gatase-like"/>
</dbReference>
<evidence type="ECO:0000313" key="3">
    <source>
        <dbReference type="Proteomes" id="UP000315901"/>
    </source>
</evidence>
<reference evidence="2 3" key="1">
    <citation type="submission" date="2019-06" db="EMBL/GenBank/DDBJ databases">
        <title>A novel bacterium of genus Marinomonas, isolated from coastal sand.</title>
        <authorList>
            <person name="Huang H."/>
            <person name="Mo K."/>
            <person name="Hu Y."/>
        </authorList>
    </citation>
    <scope>NUCLEOTIDE SEQUENCE [LARGE SCALE GENOMIC DNA]</scope>
    <source>
        <strain evidence="2 3">HB171799</strain>
    </source>
</reference>
<organism evidence="2 3">
    <name type="scientific">Maribrevibacterium harenarium</name>
    <dbReference type="NCBI Taxonomy" id="2589817"/>
    <lineage>
        <taxon>Bacteria</taxon>
        <taxon>Pseudomonadati</taxon>
        <taxon>Pseudomonadota</taxon>
        <taxon>Gammaproteobacteria</taxon>
        <taxon>Oceanospirillales</taxon>
        <taxon>Oceanospirillaceae</taxon>
        <taxon>Maribrevibacterium</taxon>
    </lineage>
</organism>
<protein>
    <submittedName>
        <fullName evidence="2">Glutamine amidotransferase</fullName>
    </submittedName>
</protein>
<dbReference type="CDD" id="cd01741">
    <property type="entry name" value="GATase1_1"/>
    <property type="match status" value="1"/>
</dbReference>
<feature type="domain" description="Glutamine amidotransferase" evidence="1">
    <location>
        <begin position="22"/>
        <end position="191"/>
    </location>
</feature>
<name>A0A501X4R8_9GAMM</name>
<proteinExistence type="predicted"/>
<dbReference type="Pfam" id="PF00117">
    <property type="entry name" value="GATase"/>
    <property type="match status" value="1"/>
</dbReference>
<dbReference type="Proteomes" id="UP000315901">
    <property type="component" value="Unassembled WGS sequence"/>
</dbReference>
<keyword evidence="2" id="KW-0315">Glutamine amidotransferase</keyword>
<gene>
    <name evidence="2" type="ORF">FJM67_01935</name>
</gene>
<dbReference type="PANTHER" id="PTHR42695:SF5">
    <property type="entry name" value="GLUTAMINE AMIDOTRANSFERASE YLR126C-RELATED"/>
    <property type="match status" value="1"/>
</dbReference>
<dbReference type="GO" id="GO:0005829">
    <property type="term" value="C:cytosol"/>
    <property type="evidence" value="ECO:0007669"/>
    <property type="project" value="TreeGrafter"/>
</dbReference>
<dbReference type="EMBL" id="VFRR01000002">
    <property type="protein sequence ID" value="TPE55397.1"/>
    <property type="molecule type" value="Genomic_DNA"/>
</dbReference>
<keyword evidence="2" id="KW-0808">Transferase</keyword>